<reference evidence="2 3" key="1">
    <citation type="submission" date="2021-04" db="EMBL/GenBank/DDBJ databases">
        <authorList>
            <person name="Shkoporov A.N."/>
            <person name="Stockdale S.R."/>
            <person name="Guerin E."/>
            <person name="Ross R.P."/>
            <person name="Hill C."/>
        </authorList>
    </citation>
    <scope>NUCLEOTIDE SEQUENCE [LARGE SCALE GENOMIC DNA]</scope>
    <source>
        <strain evidence="3">cr123_1</strain>
    </source>
</reference>
<evidence type="ECO:0000313" key="3">
    <source>
        <dbReference type="Proteomes" id="UP000827429"/>
    </source>
</evidence>
<sequence length="59" mass="6680">MLFLIGVIVASIATRIGYVAAKEEAEGRDFDYSGQGLAIFTITLNVFLFIFWYLPQLFE</sequence>
<name>A0AAE7RTS4_9CAUD</name>
<accession>A0AAE7RTS4</accession>
<keyword evidence="1" id="KW-0472">Membrane</keyword>
<dbReference type="KEGG" id="vg:75691379"/>
<proteinExistence type="predicted"/>
<dbReference type="EMBL" id="MZ130476">
    <property type="protein sequence ID" value="QWM89241.1"/>
    <property type="molecule type" value="Genomic_DNA"/>
</dbReference>
<protein>
    <submittedName>
        <fullName evidence="2">Uncharacterized protein</fullName>
    </submittedName>
</protein>
<organism evidence="2 3">
    <name type="scientific">uncultured phage cr123_1</name>
    <dbReference type="NCBI Taxonomy" id="2986401"/>
    <lineage>
        <taxon>Viruses</taxon>
        <taxon>Duplodnaviria</taxon>
        <taxon>Heunggongvirae</taxon>
        <taxon>Uroviricota</taxon>
        <taxon>Caudoviricetes</taxon>
        <taxon>Crassvirales</taxon>
        <taxon>Intestiviridae</taxon>
        <taxon>Crudevirinae</taxon>
        <taxon>Delmidovirus</taxon>
        <taxon>Delmidovirus copri</taxon>
    </lineage>
</organism>
<keyword evidence="1" id="KW-1133">Transmembrane helix</keyword>
<feature type="transmembrane region" description="Helical" evidence="1">
    <location>
        <begin position="37"/>
        <end position="54"/>
    </location>
</feature>
<keyword evidence="1" id="KW-0812">Transmembrane</keyword>
<evidence type="ECO:0000313" key="2">
    <source>
        <dbReference type="EMBL" id="QWM89241.1"/>
    </source>
</evidence>
<gene>
    <name evidence="2" type="primary">gp_15342</name>
</gene>
<dbReference type="RefSeq" id="YP_010358813.1">
    <property type="nucleotide sequence ID" value="NC_062766.1"/>
</dbReference>
<keyword evidence="3" id="KW-1185">Reference proteome</keyword>
<evidence type="ECO:0000256" key="1">
    <source>
        <dbReference type="SAM" id="Phobius"/>
    </source>
</evidence>
<dbReference type="GeneID" id="75691379"/>
<dbReference type="Proteomes" id="UP000827429">
    <property type="component" value="Segment"/>
</dbReference>